<dbReference type="RefSeq" id="XP_007399820.1">
    <property type="nucleotide sequence ID" value="XM_007399758.1"/>
</dbReference>
<dbReference type="InterPro" id="IPR045339">
    <property type="entry name" value="DUF6534"/>
</dbReference>
<keyword evidence="1" id="KW-0472">Membrane</keyword>
<evidence type="ECO:0000313" key="4">
    <source>
        <dbReference type="Proteomes" id="UP000008370"/>
    </source>
</evidence>
<feature type="transmembrane region" description="Helical" evidence="1">
    <location>
        <begin position="205"/>
        <end position="227"/>
    </location>
</feature>
<feature type="transmembrane region" description="Helical" evidence="1">
    <location>
        <begin position="16"/>
        <end position="38"/>
    </location>
</feature>
<organism evidence="3 4">
    <name type="scientific">Phanerochaete carnosa (strain HHB-10118-sp)</name>
    <name type="common">White-rot fungus</name>
    <name type="synonym">Peniophora carnosa</name>
    <dbReference type="NCBI Taxonomy" id="650164"/>
    <lineage>
        <taxon>Eukaryota</taxon>
        <taxon>Fungi</taxon>
        <taxon>Dikarya</taxon>
        <taxon>Basidiomycota</taxon>
        <taxon>Agaricomycotina</taxon>
        <taxon>Agaricomycetes</taxon>
        <taxon>Polyporales</taxon>
        <taxon>Phanerochaetaceae</taxon>
        <taxon>Phanerochaete</taxon>
    </lineage>
</organism>
<dbReference type="InParanoid" id="K5UQD2"/>
<feature type="transmembrane region" description="Helical" evidence="1">
    <location>
        <begin position="50"/>
        <end position="76"/>
    </location>
</feature>
<accession>K5UQD2</accession>
<evidence type="ECO:0000313" key="3">
    <source>
        <dbReference type="EMBL" id="EKM52036.1"/>
    </source>
</evidence>
<feature type="transmembrane region" description="Helical" evidence="1">
    <location>
        <begin position="92"/>
        <end position="114"/>
    </location>
</feature>
<feature type="transmembrane region" description="Helical" evidence="1">
    <location>
        <begin position="126"/>
        <end position="150"/>
    </location>
</feature>
<dbReference type="Pfam" id="PF20152">
    <property type="entry name" value="DUF6534"/>
    <property type="match status" value="1"/>
</dbReference>
<dbReference type="Proteomes" id="UP000008370">
    <property type="component" value="Unassembled WGS sequence"/>
</dbReference>
<keyword evidence="4" id="KW-1185">Reference proteome</keyword>
<sequence>MSASPSLLIGPCLGPFLIGTMASAIFFGILCLQCYIFLKKSGELRRSPLARLLVSLIWILNAVNLFSSTWTCYLLLVTNFGNIDRLLGPIPWGYISTIALTALSDCIVQGCFVWRIWTYSGNHRILTATLSFCVIVACGSLLALAGRSAAIGTFPSLASVNWLFYLAMGFDTATNLSITTVLSFYLSRKRRSPLYRWDRIITTPVIFIFQTGVLCVLDVFLIALMRRLRPNDFIFWGICIPYSTLYANALLGFLNGSVITEGDGRNNKPGFVLRRLNKPANPGTEHDIHADMRRAIDIGADSQATTELPLAVHVDKVVEREKRATAL</sequence>
<dbReference type="KEGG" id="pco:PHACADRAFT_212635"/>
<feature type="transmembrane region" description="Helical" evidence="1">
    <location>
        <begin position="162"/>
        <end position="185"/>
    </location>
</feature>
<evidence type="ECO:0000259" key="2">
    <source>
        <dbReference type="Pfam" id="PF20152"/>
    </source>
</evidence>
<feature type="domain" description="DUF6534" evidence="2">
    <location>
        <begin position="172"/>
        <end position="255"/>
    </location>
</feature>
<dbReference type="EMBL" id="JH930476">
    <property type="protein sequence ID" value="EKM52036.1"/>
    <property type="molecule type" value="Genomic_DNA"/>
</dbReference>
<dbReference type="AlphaFoldDB" id="K5UQD2"/>
<feature type="transmembrane region" description="Helical" evidence="1">
    <location>
        <begin position="233"/>
        <end position="254"/>
    </location>
</feature>
<dbReference type="OrthoDB" id="3155837at2759"/>
<keyword evidence="1" id="KW-0812">Transmembrane</keyword>
<gene>
    <name evidence="3" type="ORF">PHACADRAFT_212635</name>
</gene>
<keyword evidence="1" id="KW-1133">Transmembrane helix</keyword>
<proteinExistence type="predicted"/>
<name>K5UQD2_PHACS</name>
<evidence type="ECO:0000256" key="1">
    <source>
        <dbReference type="SAM" id="Phobius"/>
    </source>
</evidence>
<dbReference type="HOGENOM" id="CLU_046025_5_3_1"/>
<dbReference type="PANTHER" id="PTHR40465">
    <property type="entry name" value="CHROMOSOME 1, WHOLE GENOME SHOTGUN SEQUENCE"/>
    <property type="match status" value="1"/>
</dbReference>
<dbReference type="PANTHER" id="PTHR40465:SF1">
    <property type="entry name" value="DUF6534 DOMAIN-CONTAINING PROTEIN"/>
    <property type="match status" value="1"/>
</dbReference>
<protein>
    <recommendedName>
        <fullName evidence="2">DUF6534 domain-containing protein</fullName>
    </recommendedName>
</protein>
<reference evidence="3 4" key="1">
    <citation type="journal article" date="2012" name="BMC Genomics">
        <title>Comparative genomics of the white-rot fungi, Phanerochaete carnosa and P. chrysosporium, to elucidate the genetic basis of the distinct wood types they colonize.</title>
        <authorList>
            <person name="Suzuki H."/>
            <person name="MacDonald J."/>
            <person name="Syed K."/>
            <person name="Salamov A."/>
            <person name="Hori C."/>
            <person name="Aerts A."/>
            <person name="Henrissat B."/>
            <person name="Wiebenga A."/>
            <person name="vanKuyk P.A."/>
            <person name="Barry K."/>
            <person name="Lindquist E."/>
            <person name="LaButti K."/>
            <person name="Lapidus A."/>
            <person name="Lucas S."/>
            <person name="Coutinho P."/>
            <person name="Gong Y."/>
            <person name="Samejima M."/>
            <person name="Mahadevan R."/>
            <person name="Abou-Zaid M."/>
            <person name="de Vries R.P."/>
            <person name="Igarashi K."/>
            <person name="Yadav J.S."/>
            <person name="Grigoriev I.V."/>
            <person name="Master E.R."/>
        </authorList>
    </citation>
    <scope>NUCLEOTIDE SEQUENCE [LARGE SCALE GENOMIC DNA]</scope>
    <source>
        <strain evidence="3 4">HHB-10118-sp</strain>
    </source>
</reference>
<dbReference type="GeneID" id="18913256"/>